<evidence type="ECO:0000313" key="1">
    <source>
        <dbReference type="EMBL" id="TEA00649.1"/>
    </source>
</evidence>
<organism evidence="1 2">
    <name type="scientific">Mycobacteroides salmoniphilum</name>
    <dbReference type="NCBI Taxonomy" id="404941"/>
    <lineage>
        <taxon>Bacteria</taxon>
        <taxon>Bacillati</taxon>
        <taxon>Actinomycetota</taxon>
        <taxon>Actinomycetes</taxon>
        <taxon>Mycobacteriales</taxon>
        <taxon>Mycobacteriaceae</taxon>
        <taxon>Mycobacteroides</taxon>
    </lineage>
</organism>
<proteinExistence type="predicted"/>
<gene>
    <name evidence="1" type="ORF">CCUG60884_04541</name>
</gene>
<sequence length="159" mass="17001">MALIGAVHHYFDALPSEPMTTPQRVHITYEFKSDPQTVFNKLAEHENLGPVFGANVTRVSDGTSTRNGAGSVRRLKVGPLPAFEETTTTAQPNTLIEYKITKGSPLRGHWGRQELTPTASGGTTLDYTIGFDSAIPGLAVLVGKVLTSTIAKGLPKLAD</sequence>
<comment type="caution">
    <text evidence="1">The sequence shown here is derived from an EMBL/GenBank/DDBJ whole genome shotgun (WGS) entry which is preliminary data.</text>
</comment>
<protein>
    <submittedName>
        <fullName evidence="1">Polyketide cyclase / dehydrase and lipid transport</fullName>
    </submittedName>
</protein>
<evidence type="ECO:0000313" key="2">
    <source>
        <dbReference type="Proteomes" id="UP000294604"/>
    </source>
</evidence>
<dbReference type="STRING" id="404941.GCA_002013645_04413"/>
<dbReference type="Proteomes" id="UP000294604">
    <property type="component" value="Unassembled WGS sequence"/>
</dbReference>
<name>A0A4R8SNP6_9MYCO</name>
<dbReference type="InterPro" id="IPR023393">
    <property type="entry name" value="START-like_dom_sf"/>
</dbReference>
<dbReference type="Pfam" id="PF10604">
    <property type="entry name" value="Polyketide_cyc2"/>
    <property type="match status" value="1"/>
</dbReference>
<dbReference type="Gene3D" id="3.30.530.20">
    <property type="match status" value="1"/>
</dbReference>
<dbReference type="EMBL" id="PECL01000014">
    <property type="protein sequence ID" value="TEA00649.1"/>
    <property type="molecule type" value="Genomic_DNA"/>
</dbReference>
<dbReference type="CDD" id="cd07821">
    <property type="entry name" value="PYR_PYL_RCAR_like"/>
    <property type="match status" value="1"/>
</dbReference>
<dbReference type="InterPro" id="IPR019587">
    <property type="entry name" value="Polyketide_cyclase/dehydratase"/>
</dbReference>
<dbReference type="AlphaFoldDB" id="A0A4R8SNP6"/>
<dbReference type="SUPFAM" id="SSF55961">
    <property type="entry name" value="Bet v1-like"/>
    <property type="match status" value="1"/>
</dbReference>
<accession>A0A4R8SNP6</accession>
<reference evidence="1 2" key="1">
    <citation type="journal article" date="2019" name="Sci. Rep.">
        <title>Extended insight into the Mycobacterium chelonae-abscessus complex through whole genome sequencing of Mycobacterium salmoniphilum outbreak and Mycobacterium salmoniphilum-like strains.</title>
        <authorList>
            <person name="Behra P.R.K."/>
            <person name="Das S."/>
            <person name="Pettersson B.M.F."/>
            <person name="Shirreff L."/>
            <person name="DuCote T."/>
            <person name="Jacobsson K.G."/>
            <person name="Ennis D.G."/>
            <person name="Kirsebom L.A."/>
        </authorList>
    </citation>
    <scope>NUCLEOTIDE SEQUENCE [LARGE SCALE GENOMIC DNA]</scope>
    <source>
        <strain evidence="1 2">CCUG 60884</strain>
    </source>
</reference>